<evidence type="ECO:0000256" key="4">
    <source>
        <dbReference type="ARBA" id="ARBA00022692"/>
    </source>
</evidence>
<dbReference type="RefSeq" id="WP_073187492.1">
    <property type="nucleotide sequence ID" value="NZ_FQZG01000030.1"/>
</dbReference>
<dbReference type="PANTHER" id="PTHR33452">
    <property type="entry name" value="OXIDOREDUCTASE CATD-RELATED"/>
    <property type="match status" value="1"/>
</dbReference>
<dbReference type="GO" id="GO:0005886">
    <property type="term" value="C:plasma membrane"/>
    <property type="evidence" value="ECO:0007669"/>
    <property type="project" value="UniProtKB-SubCell"/>
</dbReference>
<evidence type="ECO:0000256" key="3">
    <source>
        <dbReference type="ARBA" id="ARBA00022475"/>
    </source>
</evidence>
<keyword evidence="3" id="KW-1003">Cell membrane</keyword>
<feature type="compositionally biased region" description="Low complexity" evidence="7">
    <location>
        <begin position="94"/>
        <end position="104"/>
    </location>
</feature>
<evidence type="ECO:0000313" key="10">
    <source>
        <dbReference type="Proteomes" id="UP000184512"/>
    </source>
</evidence>
<keyword evidence="10" id="KW-1185">Reference proteome</keyword>
<feature type="transmembrane region" description="Helical" evidence="8">
    <location>
        <begin position="326"/>
        <end position="348"/>
    </location>
</feature>
<feature type="transmembrane region" description="Helical" evidence="8">
    <location>
        <begin position="252"/>
        <end position="280"/>
    </location>
</feature>
<evidence type="ECO:0000313" key="9">
    <source>
        <dbReference type="EMBL" id="SHJ17523.1"/>
    </source>
</evidence>
<evidence type="ECO:0000256" key="6">
    <source>
        <dbReference type="ARBA" id="ARBA00023136"/>
    </source>
</evidence>
<gene>
    <name evidence="9" type="ORF">SAMN02745244_01889</name>
</gene>
<dbReference type="InterPro" id="IPR032808">
    <property type="entry name" value="DoxX"/>
</dbReference>
<feature type="region of interest" description="Disordered" evidence="7">
    <location>
        <begin position="132"/>
        <end position="177"/>
    </location>
</feature>
<dbReference type="InterPro" id="IPR051907">
    <property type="entry name" value="DoxX-like_oxidoreductase"/>
</dbReference>
<feature type="transmembrane region" description="Helical" evidence="8">
    <location>
        <begin position="360"/>
        <end position="379"/>
    </location>
</feature>
<dbReference type="PANTHER" id="PTHR33452:SF1">
    <property type="entry name" value="INNER MEMBRANE PROTEIN YPHA-RELATED"/>
    <property type="match status" value="1"/>
</dbReference>
<feature type="region of interest" description="Disordered" evidence="7">
    <location>
        <begin position="1"/>
        <end position="104"/>
    </location>
</feature>
<feature type="transmembrane region" description="Helical" evidence="8">
    <location>
        <begin position="300"/>
        <end position="319"/>
    </location>
</feature>
<feature type="compositionally biased region" description="Basic and acidic residues" evidence="7">
    <location>
        <begin position="39"/>
        <end position="54"/>
    </location>
</feature>
<name>A0A1M6H5S3_9ACTN</name>
<accession>A0A1M6H5S3</accession>
<dbReference type="Pfam" id="PF07681">
    <property type="entry name" value="DoxX"/>
    <property type="match status" value="1"/>
</dbReference>
<protein>
    <submittedName>
        <fullName evidence="9">Uncharacterized membrane protein YphA, DoxX/SURF4 family</fullName>
    </submittedName>
</protein>
<evidence type="ECO:0000256" key="1">
    <source>
        <dbReference type="ARBA" id="ARBA00004651"/>
    </source>
</evidence>
<feature type="compositionally biased region" description="Basic and acidic residues" evidence="7">
    <location>
        <begin position="150"/>
        <end position="162"/>
    </location>
</feature>
<feature type="compositionally biased region" description="Acidic residues" evidence="7">
    <location>
        <begin position="78"/>
        <end position="93"/>
    </location>
</feature>
<dbReference type="EMBL" id="FQZG01000030">
    <property type="protein sequence ID" value="SHJ17523.1"/>
    <property type="molecule type" value="Genomic_DNA"/>
</dbReference>
<reference evidence="10" key="1">
    <citation type="submission" date="2016-11" db="EMBL/GenBank/DDBJ databases">
        <authorList>
            <person name="Varghese N."/>
            <person name="Submissions S."/>
        </authorList>
    </citation>
    <scope>NUCLEOTIDE SEQUENCE [LARGE SCALE GENOMIC DNA]</scope>
    <source>
        <strain evidence="10">DSM 12906</strain>
    </source>
</reference>
<evidence type="ECO:0000256" key="2">
    <source>
        <dbReference type="ARBA" id="ARBA00006679"/>
    </source>
</evidence>
<dbReference type="STRING" id="1123357.SAMN02745244_01889"/>
<keyword evidence="5 8" id="KW-1133">Transmembrane helix</keyword>
<evidence type="ECO:0000256" key="5">
    <source>
        <dbReference type="ARBA" id="ARBA00022989"/>
    </source>
</evidence>
<evidence type="ECO:0000256" key="8">
    <source>
        <dbReference type="SAM" id="Phobius"/>
    </source>
</evidence>
<proteinExistence type="inferred from homology"/>
<keyword evidence="6 8" id="KW-0472">Membrane</keyword>
<sequence>MSNNEWVQEGTPREADEWAMVQDDYGVPVPPAEWDDNSAEQRKPVPATPDHDDVAEADAPDGLAEGGSAGAAGYDPVASEDVEVVSDPGEEQPVEAAVPEPGEGQLVEGVEAALPEAAEAEDEATESFLDAVEPASDEVASSELTATRPRPREVETFGRPAEDGDGGEAVASTSSPADDMAATTAMADLYREDADQTQVIDTEGALAAEVAEEARLAEQLRLEKEARDQRLGMVATSDANAWREPPRPRPGVGGFGSFGLLILRLVTAGILVVAAVQVLSAIDGTADYLSATVLPDPREIAWGLGITLAVLAAMLILGLGVRAAGFLLAALGVCALVFLRWGPFPIFVEGTEGFIGDKDLILTAIGILFLSIGGGKAGIDASISKARWEANLAKQS</sequence>
<dbReference type="AlphaFoldDB" id="A0A1M6H5S3"/>
<dbReference type="Proteomes" id="UP000184512">
    <property type="component" value="Unassembled WGS sequence"/>
</dbReference>
<keyword evidence="4 8" id="KW-0812">Transmembrane</keyword>
<comment type="subcellular location">
    <subcellularLocation>
        <location evidence="1">Cell membrane</location>
        <topology evidence="1">Multi-pass membrane protein</topology>
    </subcellularLocation>
</comment>
<comment type="similarity">
    <text evidence="2">Belongs to the DoxX family.</text>
</comment>
<organism evidence="9 10">
    <name type="scientific">Tessaracoccus bendigoensis DSM 12906</name>
    <dbReference type="NCBI Taxonomy" id="1123357"/>
    <lineage>
        <taxon>Bacteria</taxon>
        <taxon>Bacillati</taxon>
        <taxon>Actinomycetota</taxon>
        <taxon>Actinomycetes</taxon>
        <taxon>Propionibacteriales</taxon>
        <taxon>Propionibacteriaceae</taxon>
        <taxon>Tessaracoccus</taxon>
    </lineage>
</organism>
<evidence type="ECO:0000256" key="7">
    <source>
        <dbReference type="SAM" id="MobiDB-lite"/>
    </source>
</evidence>
<dbReference type="OrthoDB" id="3731535at2"/>